<dbReference type="SMART" id="SM00505">
    <property type="entry name" value="Knot1"/>
    <property type="match status" value="1"/>
</dbReference>
<dbReference type="Pfam" id="PF00304">
    <property type="entry name" value="Gamma-thionin"/>
    <property type="match status" value="1"/>
</dbReference>
<keyword evidence="3 5" id="KW-0732">Signal</keyword>
<dbReference type="OMA" id="AFNCRAS"/>
<feature type="signal peptide" evidence="5">
    <location>
        <begin position="1"/>
        <end position="29"/>
    </location>
</feature>
<keyword evidence="8" id="KW-1185">Reference proteome</keyword>
<reference evidence="7" key="1">
    <citation type="journal article" date="2012" name="Nature">
        <title>The tomato genome sequence provides insights into fleshy fruit evolution.</title>
        <authorList>
            <consortium name="Tomato Genome Consortium"/>
        </authorList>
    </citation>
    <scope>NUCLEOTIDE SEQUENCE [LARGE SCALE GENOMIC DNA]</scope>
    <source>
        <strain evidence="7">cv. Heinz 1706</strain>
    </source>
</reference>
<reference evidence="7" key="2">
    <citation type="submission" date="2019-01" db="UniProtKB">
        <authorList>
            <consortium name="EnsemblPlants"/>
        </authorList>
    </citation>
    <scope>IDENTIFICATION</scope>
    <source>
        <strain evidence="7">cv. Heinz 1706</strain>
    </source>
</reference>
<keyword evidence="2" id="KW-0964">Secreted</keyword>
<dbReference type="EnsemblPlants" id="Solyc11g006260.2.1">
    <property type="protein sequence ID" value="Solyc11g006260.2.1"/>
    <property type="gene ID" value="Solyc11g006260.2"/>
</dbReference>
<dbReference type="PRINTS" id="PR00288">
    <property type="entry name" value="PUROTHIONIN"/>
</dbReference>
<comment type="subcellular location">
    <subcellularLocation>
        <location evidence="1">Secreted</location>
    </subcellularLocation>
</comment>
<name>A0A3Q7IPA4_SOLLC</name>
<evidence type="ECO:0000256" key="2">
    <source>
        <dbReference type="ARBA" id="ARBA00022525"/>
    </source>
</evidence>
<accession>A0A3Q7IPA4</accession>
<dbReference type="FunCoup" id="A0A3Q7IPA4">
    <property type="interactions" value="189"/>
</dbReference>
<sequence length="76" mass="8551">MERKYFGFFSVVLLIFASQIGIMMPQVEARVCMSPSHSYHGPCWHDHNCAIVCRNEGFSGGNCVGIQLKCYCTKLC</sequence>
<keyword evidence="4" id="KW-1015">Disulfide bond</keyword>
<dbReference type="GO" id="GO:0005576">
    <property type="term" value="C:extracellular region"/>
    <property type="evidence" value="ECO:0007669"/>
    <property type="project" value="UniProtKB-SubCell"/>
</dbReference>
<protein>
    <recommendedName>
        <fullName evidence="6">Knottins-like domain-containing protein</fullName>
    </recommendedName>
</protein>
<dbReference type="Proteomes" id="UP000004994">
    <property type="component" value="Chromosome 11"/>
</dbReference>
<evidence type="ECO:0000256" key="4">
    <source>
        <dbReference type="ARBA" id="ARBA00023157"/>
    </source>
</evidence>
<dbReference type="CDD" id="cd00107">
    <property type="entry name" value="Knot1"/>
    <property type="match status" value="1"/>
</dbReference>
<evidence type="ECO:0000256" key="1">
    <source>
        <dbReference type="ARBA" id="ARBA00004613"/>
    </source>
</evidence>
<dbReference type="SUPFAM" id="SSF57095">
    <property type="entry name" value="Scorpion toxin-like"/>
    <property type="match status" value="1"/>
</dbReference>
<evidence type="ECO:0000313" key="8">
    <source>
        <dbReference type="Proteomes" id="UP000004994"/>
    </source>
</evidence>
<feature type="chain" id="PRO_5018578292" description="Knottins-like domain-containing protein" evidence="5">
    <location>
        <begin position="30"/>
        <end position="76"/>
    </location>
</feature>
<organism evidence="7">
    <name type="scientific">Solanum lycopersicum</name>
    <name type="common">Tomato</name>
    <name type="synonym">Lycopersicon esculentum</name>
    <dbReference type="NCBI Taxonomy" id="4081"/>
    <lineage>
        <taxon>Eukaryota</taxon>
        <taxon>Viridiplantae</taxon>
        <taxon>Streptophyta</taxon>
        <taxon>Embryophyta</taxon>
        <taxon>Tracheophyta</taxon>
        <taxon>Spermatophyta</taxon>
        <taxon>Magnoliopsida</taxon>
        <taxon>eudicotyledons</taxon>
        <taxon>Gunneridae</taxon>
        <taxon>Pentapetalae</taxon>
        <taxon>asterids</taxon>
        <taxon>lamiids</taxon>
        <taxon>Solanales</taxon>
        <taxon>Solanaceae</taxon>
        <taxon>Solanoideae</taxon>
        <taxon>Solaneae</taxon>
        <taxon>Solanum</taxon>
        <taxon>Solanum subgen. Lycopersicon</taxon>
    </lineage>
</organism>
<dbReference type="AlphaFoldDB" id="A0A3Q7IPA4"/>
<dbReference type="InterPro" id="IPR036574">
    <property type="entry name" value="Scorpion_toxin-like_sf"/>
</dbReference>
<dbReference type="InterPro" id="IPR003614">
    <property type="entry name" value="Knottins"/>
</dbReference>
<dbReference type="SMR" id="A0A3Q7IPA4"/>
<dbReference type="Gramene" id="Solyc11g006260.2.1">
    <property type="protein sequence ID" value="Solyc11g006260.2.1"/>
    <property type="gene ID" value="Solyc11g006260.2"/>
</dbReference>
<dbReference type="PaxDb" id="4081-Solyc11g006260.1.1"/>
<evidence type="ECO:0000313" key="7">
    <source>
        <dbReference type="EnsemblPlants" id="Solyc11g006260.2.1"/>
    </source>
</evidence>
<proteinExistence type="predicted"/>
<dbReference type="InParanoid" id="A0A3Q7IPA4"/>
<dbReference type="STRING" id="4081.A0A3Q7IPA4"/>
<dbReference type="PANTHER" id="PTHR33147:SF141">
    <property type="entry name" value="KNOTTIN SCORPION TOXIN-LIKE DOMAIN-CONTAINING PROTEIN"/>
    <property type="match status" value="1"/>
</dbReference>
<evidence type="ECO:0000259" key="6">
    <source>
        <dbReference type="SMART" id="SM00505"/>
    </source>
</evidence>
<evidence type="ECO:0000256" key="5">
    <source>
        <dbReference type="SAM" id="SignalP"/>
    </source>
</evidence>
<dbReference type="PROSITE" id="PS00940">
    <property type="entry name" value="GAMMA_THIONIN"/>
    <property type="match status" value="1"/>
</dbReference>
<dbReference type="InterPro" id="IPR008176">
    <property type="entry name" value="Defensin_plant"/>
</dbReference>
<feature type="domain" description="Knottins-like" evidence="6">
    <location>
        <begin position="31"/>
        <end position="76"/>
    </location>
</feature>
<dbReference type="GO" id="GO:0006952">
    <property type="term" value="P:defense response"/>
    <property type="evidence" value="ECO:0000318"/>
    <property type="project" value="GO_Central"/>
</dbReference>
<dbReference type="PANTHER" id="PTHR33147">
    <property type="entry name" value="DEFENSIN-LIKE PROTEIN 1"/>
    <property type="match status" value="1"/>
</dbReference>
<evidence type="ECO:0000256" key="3">
    <source>
        <dbReference type="ARBA" id="ARBA00022729"/>
    </source>
</evidence>
<dbReference type="Gene3D" id="3.30.30.10">
    <property type="entry name" value="Knottin, scorpion toxin-like"/>
    <property type="match status" value="1"/>
</dbReference>